<dbReference type="InParanoid" id="A0A2P5BD66"/>
<dbReference type="AlphaFoldDB" id="A0A2P5BD66"/>
<dbReference type="EMBL" id="JXTC01000549">
    <property type="protein sequence ID" value="PON46727.1"/>
    <property type="molecule type" value="Genomic_DNA"/>
</dbReference>
<accession>A0A2P5BD66</accession>
<keyword evidence="3" id="KW-1185">Reference proteome</keyword>
<protein>
    <submittedName>
        <fullName evidence="2">Uncharacterized protein</fullName>
    </submittedName>
</protein>
<feature type="compositionally biased region" description="Polar residues" evidence="1">
    <location>
        <begin position="46"/>
        <end position="57"/>
    </location>
</feature>
<reference evidence="3" key="1">
    <citation type="submission" date="2016-06" db="EMBL/GenBank/DDBJ databases">
        <title>Parallel loss of symbiosis genes in relatives of nitrogen-fixing non-legume Parasponia.</title>
        <authorList>
            <person name="Van Velzen R."/>
            <person name="Holmer R."/>
            <person name="Bu F."/>
            <person name="Rutten L."/>
            <person name="Van Zeijl A."/>
            <person name="Liu W."/>
            <person name="Santuari L."/>
            <person name="Cao Q."/>
            <person name="Sharma T."/>
            <person name="Shen D."/>
            <person name="Roswanjaya Y."/>
            <person name="Wardhani T."/>
            <person name="Kalhor M.S."/>
            <person name="Jansen J."/>
            <person name="Van den Hoogen J."/>
            <person name="Gungor B."/>
            <person name="Hartog M."/>
            <person name="Hontelez J."/>
            <person name="Verver J."/>
            <person name="Yang W.-C."/>
            <person name="Schijlen E."/>
            <person name="Repin R."/>
            <person name="Schilthuizen M."/>
            <person name="Schranz E."/>
            <person name="Heidstra R."/>
            <person name="Miyata K."/>
            <person name="Fedorova E."/>
            <person name="Kohlen W."/>
            <person name="Bisseling T."/>
            <person name="Smit S."/>
            <person name="Geurts R."/>
        </authorList>
    </citation>
    <scope>NUCLEOTIDE SEQUENCE [LARGE SCALE GENOMIC DNA]</scope>
    <source>
        <strain evidence="3">cv. RG33-2</strain>
    </source>
</reference>
<sequence>MSNEDHSKTNKQLLYLSVLNLVQARPVSNDANPNSFHLMPVRGSQWSWTRSAGGSRSESNKRTHKSFS</sequence>
<proteinExistence type="predicted"/>
<evidence type="ECO:0000313" key="2">
    <source>
        <dbReference type="EMBL" id="PON46727.1"/>
    </source>
</evidence>
<dbReference type="Proteomes" id="UP000237000">
    <property type="component" value="Unassembled WGS sequence"/>
</dbReference>
<evidence type="ECO:0000256" key="1">
    <source>
        <dbReference type="SAM" id="MobiDB-lite"/>
    </source>
</evidence>
<gene>
    <name evidence="2" type="ORF">TorRG33x02_325260</name>
</gene>
<organism evidence="2 3">
    <name type="scientific">Trema orientale</name>
    <name type="common">Charcoal tree</name>
    <name type="synonym">Celtis orientalis</name>
    <dbReference type="NCBI Taxonomy" id="63057"/>
    <lineage>
        <taxon>Eukaryota</taxon>
        <taxon>Viridiplantae</taxon>
        <taxon>Streptophyta</taxon>
        <taxon>Embryophyta</taxon>
        <taxon>Tracheophyta</taxon>
        <taxon>Spermatophyta</taxon>
        <taxon>Magnoliopsida</taxon>
        <taxon>eudicotyledons</taxon>
        <taxon>Gunneridae</taxon>
        <taxon>Pentapetalae</taxon>
        <taxon>rosids</taxon>
        <taxon>fabids</taxon>
        <taxon>Rosales</taxon>
        <taxon>Cannabaceae</taxon>
        <taxon>Trema</taxon>
    </lineage>
</organism>
<evidence type="ECO:0000313" key="3">
    <source>
        <dbReference type="Proteomes" id="UP000237000"/>
    </source>
</evidence>
<feature type="region of interest" description="Disordered" evidence="1">
    <location>
        <begin position="46"/>
        <end position="68"/>
    </location>
</feature>
<comment type="caution">
    <text evidence="2">The sequence shown here is derived from an EMBL/GenBank/DDBJ whole genome shotgun (WGS) entry which is preliminary data.</text>
</comment>
<name>A0A2P5BD66_TREOI</name>